<proteinExistence type="predicted"/>
<evidence type="ECO:0000313" key="2">
    <source>
        <dbReference type="Proteomes" id="UP000800097"/>
    </source>
</evidence>
<organism evidence="1 2">
    <name type="scientific">Westerdykella ornata</name>
    <dbReference type="NCBI Taxonomy" id="318751"/>
    <lineage>
        <taxon>Eukaryota</taxon>
        <taxon>Fungi</taxon>
        <taxon>Dikarya</taxon>
        <taxon>Ascomycota</taxon>
        <taxon>Pezizomycotina</taxon>
        <taxon>Dothideomycetes</taxon>
        <taxon>Pleosporomycetidae</taxon>
        <taxon>Pleosporales</taxon>
        <taxon>Sporormiaceae</taxon>
        <taxon>Westerdykella</taxon>
    </lineage>
</organism>
<name>A0A6A6J8K3_WESOR</name>
<evidence type="ECO:0000313" key="1">
    <source>
        <dbReference type="EMBL" id="KAF2271966.1"/>
    </source>
</evidence>
<dbReference type="EMBL" id="ML986529">
    <property type="protein sequence ID" value="KAF2271966.1"/>
    <property type="molecule type" value="Genomic_DNA"/>
</dbReference>
<dbReference type="AlphaFoldDB" id="A0A6A6J8K3"/>
<keyword evidence="2" id="KW-1185">Reference proteome</keyword>
<accession>A0A6A6J8K3</accession>
<gene>
    <name evidence="1" type="ORF">EI97DRAFT_437350</name>
</gene>
<dbReference type="GeneID" id="54552501"/>
<dbReference type="RefSeq" id="XP_033649505.1">
    <property type="nucleotide sequence ID" value="XM_033799326.1"/>
</dbReference>
<protein>
    <submittedName>
        <fullName evidence="1">Uncharacterized protein</fullName>
    </submittedName>
</protein>
<sequence length="102" mass="11501">MVSSASSSHCYLPATIQRLSLLPLHSFLSQPSGTLSHYREMAPCVRCRDTQKPRNWPKLPMIRDRCDANTTASVPHRPTSVHGSHANFWCRQASPLLTAQFR</sequence>
<reference evidence="1" key="1">
    <citation type="journal article" date="2020" name="Stud. Mycol.">
        <title>101 Dothideomycetes genomes: a test case for predicting lifestyles and emergence of pathogens.</title>
        <authorList>
            <person name="Haridas S."/>
            <person name="Albert R."/>
            <person name="Binder M."/>
            <person name="Bloem J."/>
            <person name="Labutti K."/>
            <person name="Salamov A."/>
            <person name="Andreopoulos B."/>
            <person name="Baker S."/>
            <person name="Barry K."/>
            <person name="Bills G."/>
            <person name="Bluhm B."/>
            <person name="Cannon C."/>
            <person name="Castanera R."/>
            <person name="Culley D."/>
            <person name="Daum C."/>
            <person name="Ezra D."/>
            <person name="Gonzalez J."/>
            <person name="Henrissat B."/>
            <person name="Kuo A."/>
            <person name="Liang C."/>
            <person name="Lipzen A."/>
            <person name="Lutzoni F."/>
            <person name="Magnuson J."/>
            <person name="Mondo S."/>
            <person name="Nolan M."/>
            <person name="Ohm R."/>
            <person name="Pangilinan J."/>
            <person name="Park H.-J."/>
            <person name="Ramirez L."/>
            <person name="Alfaro M."/>
            <person name="Sun H."/>
            <person name="Tritt A."/>
            <person name="Yoshinaga Y."/>
            <person name="Zwiers L.-H."/>
            <person name="Turgeon B."/>
            <person name="Goodwin S."/>
            <person name="Spatafora J."/>
            <person name="Crous P."/>
            <person name="Grigoriev I."/>
        </authorList>
    </citation>
    <scope>NUCLEOTIDE SEQUENCE</scope>
    <source>
        <strain evidence="1">CBS 379.55</strain>
    </source>
</reference>
<dbReference type="Proteomes" id="UP000800097">
    <property type="component" value="Unassembled WGS sequence"/>
</dbReference>